<comment type="caution">
    <text evidence="2">The sequence shown here is derived from an EMBL/GenBank/DDBJ whole genome shotgun (WGS) entry which is preliminary data.</text>
</comment>
<feature type="compositionally biased region" description="Basic and acidic residues" evidence="1">
    <location>
        <begin position="83"/>
        <end position="97"/>
    </location>
</feature>
<dbReference type="EMBL" id="QESZ01000015">
    <property type="protein sequence ID" value="PWD73337.1"/>
    <property type="molecule type" value="Genomic_DNA"/>
</dbReference>
<reference evidence="2 3" key="1">
    <citation type="submission" date="2018-05" db="EMBL/GenBank/DDBJ databases">
        <title>Genomic diversity of pathogens causing Blackleg of Potato in Pakistan.</title>
        <authorList>
            <person name="Sarfraz S."/>
            <person name="Riaz K."/>
            <person name="Oulghazi S."/>
            <person name="Cigna J."/>
            <person name="Sahi S.T."/>
            <person name="Khan S.H."/>
            <person name="Hameed A."/>
            <person name="Faure D."/>
        </authorList>
    </citation>
    <scope>NUCLEOTIDE SEQUENCE [LARGE SCALE GENOMIC DNA]</scope>
    <source>
        <strain evidence="2 3">SS70</strain>
    </source>
</reference>
<feature type="region of interest" description="Disordered" evidence="1">
    <location>
        <begin position="1"/>
        <end position="23"/>
    </location>
</feature>
<sequence>MDGATRRIWSSDSGESLRSDGEREAKRDASCMVFLLTKRVGCSHRTPDSKIRSPAFRLFGAVGTRNPVGLVATVFPEFIARDGQERADGGRQGDKRRVGAARRRSRGLGPARLDGTRPRATVASKVMESGKMAGQATAFPVCCPHGKRSAQARIWKPGRRR</sequence>
<evidence type="ECO:0000313" key="3">
    <source>
        <dbReference type="Proteomes" id="UP000245055"/>
    </source>
</evidence>
<dbReference type="Proteomes" id="UP000245055">
    <property type="component" value="Unassembled WGS sequence"/>
</dbReference>
<accession>A0AAX1C620</accession>
<dbReference type="AlphaFoldDB" id="A0AAX1C620"/>
<organism evidence="2 3">
    <name type="scientific">Dickeya dianthicola</name>
    <dbReference type="NCBI Taxonomy" id="204039"/>
    <lineage>
        <taxon>Bacteria</taxon>
        <taxon>Pseudomonadati</taxon>
        <taxon>Pseudomonadota</taxon>
        <taxon>Gammaproteobacteria</taxon>
        <taxon>Enterobacterales</taxon>
        <taxon>Pectobacteriaceae</taxon>
        <taxon>Dickeya</taxon>
    </lineage>
</organism>
<gene>
    <name evidence="2" type="ORF">DF213_11990</name>
</gene>
<evidence type="ECO:0000313" key="2">
    <source>
        <dbReference type="EMBL" id="PWD73337.1"/>
    </source>
</evidence>
<protein>
    <submittedName>
        <fullName evidence="2">Uncharacterized protein</fullName>
    </submittedName>
</protein>
<proteinExistence type="predicted"/>
<feature type="region of interest" description="Disordered" evidence="1">
    <location>
        <begin position="83"/>
        <end position="117"/>
    </location>
</feature>
<evidence type="ECO:0000256" key="1">
    <source>
        <dbReference type="SAM" id="MobiDB-lite"/>
    </source>
</evidence>
<name>A0AAX1C620_9GAMM</name>